<dbReference type="PROSITE" id="PS50097">
    <property type="entry name" value="BTB"/>
    <property type="match status" value="1"/>
</dbReference>
<dbReference type="PROSITE" id="PS51649">
    <property type="entry name" value="NPH3"/>
    <property type="match status" value="1"/>
</dbReference>
<evidence type="ECO:0000313" key="6">
    <source>
        <dbReference type="EMBL" id="ONK74686.1"/>
    </source>
</evidence>
<dbReference type="OrthoDB" id="624345at2759"/>
<name>A0A5P1F8I0_ASPOF</name>
<dbReference type="Pfam" id="PF03000">
    <property type="entry name" value="NPH3"/>
    <property type="match status" value="1"/>
</dbReference>
<reference evidence="7" key="1">
    <citation type="journal article" date="2017" name="Nat. Commun.">
        <title>The asparagus genome sheds light on the origin and evolution of a young Y chromosome.</title>
        <authorList>
            <person name="Harkess A."/>
            <person name="Zhou J."/>
            <person name="Xu C."/>
            <person name="Bowers J.E."/>
            <person name="Van der Hulst R."/>
            <person name="Ayyampalayam S."/>
            <person name="Mercati F."/>
            <person name="Riccardi P."/>
            <person name="McKain M.R."/>
            <person name="Kakrana A."/>
            <person name="Tang H."/>
            <person name="Ray J."/>
            <person name="Groenendijk J."/>
            <person name="Arikit S."/>
            <person name="Mathioni S.M."/>
            <person name="Nakano M."/>
            <person name="Shan H."/>
            <person name="Telgmann-Rauber A."/>
            <person name="Kanno A."/>
            <person name="Yue Z."/>
            <person name="Chen H."/>
            <person name="Li W."/>
            <person name="Chen Y."/>
            <person name="Xu X."/>
            <person name="Zhang Y."/>
            <person name="Luo S."/>
            <person name="Chen H."/>
            <person name="Gao J."/>
            <person name="Mao Z."/>
            <person name="Pires J.C."/>
            <person name="Luo M."/>
            <person name="Kudrna D."/>
            <person name="Wing R.A."/>
            <person name="Meyers B.C."/>
            <person name="Yi K."/>
            <person name="Kong H."/>
            <person name="Lavrijsen P."/>
            <person name="Sunseri F."/>
            <person name="Falavigna A."/>
            <person name="Ye Y."/>
            <person name="Leebens-Mack J.H."/>
            <person name="Chen G."/>
        </authorList>
    </citation>
    <scope>NUCLEOTIDE SEQUENCE [LARGE SCALE GENOMIC DNA]</scope>
    <source>
        <strain evidence="7">cv. DH0086</strain>
    </source>
</reference>
<evidence type="ECO:0008006" key="8">
    <source>
        <dbReference type="Google" id="ProtNLM"/>
    </source>
</evidence>
<dbReference type="EMBL" id="CM007383">
    <property type="protein sequence ID" value="ONK74686.1"/>
    <property type="molecule type" value="Genomic_DNA"/>
</dbReference>
<comment type="pathway">
    <text evidence="1">Protein modification; protein ubiquitination.</text>
</comment>
<dbReference type="AlphaFoldDB" id="A0A5P1F8I0"/>
<evidence type="ECO:0000313" key="7">
    <source>
        <dbReference type="Proteomes" id="UP000243459"/>
    </source>
</evidence>
<feature type="domain" description="BTB" evidence="4">
    <location>
        <begin position="5"/>
        <end position="71"/>
    </location>
</feature>
<evidence type="ECO:0000256" key="3">
    <source>
        <dbReference type="PROSITE-ProRule" id="PRU00982"/>
    </source>
</evidence>
<dbReference type="PANTHER" id="PTHR32370">
    <property type="entry name" value="OS12G0117600 PROTEIN"/>
    <property type="match status" value="1"/>
</dbReference>
<dbReference type="Gramene" id="ONK74686">
    <property type="protein sequence ID" value="ONK74686"/>
    <property type="gene ID" value="A4U43_C03F9100"/>
</dbReference>
<dbReference type="InterPro" id="IPR027356">
    <property type="entry name" value="NPH3_dom"/>
</dbReference>
<dbReference type="OMA" id="LDEMPQW"/>
<accession>A0A5P1F8I0</accession>
<keyword evidence="7" id="KW-1185">Reference proteome</keyword>
<dbReference type="Proteomes" id="UP000243459">
    <property type="component" value="Chromosome 3"/>
</dbReference>
<protein>
    <recommendedName>
        <fullName evidence="8">NPH3 domain-containing protein</fullName>
    </recommendedName>
</protein>
<dbReference type="InterPro" id="IPR000210">
    <property type="entry name" value="BTB/POZ_dom"/>
</dbReference>
<evidence type="ECO:0000256" key="1">
    <source>
        <dbReference type="ARBA" id="ARBA00004906"/>
    </source>
</evidence>
<dbReference type="InterPro" id="IPR043454">
    <property type="entry name" value="NPH3/RPT2-like"/>
</dbReference>
<proteinExistence type="inferred from homology"/>
<dbReference type="SMART" id="SM00225">
    <property type="entry name" value="BTB"/>
    <property type="match status" value="1"/>
</dbReference>
<dbReference type="InterPro" id="IPR011333">
    <property type="entry name" value="SKP1/BTB/POZ_sf"/>
</dbReference>
<organism evidence="6 7">
    <name type="scientific">Asparagus officinalis</name>
    <name type="common">Garden asparagus</name>
    <dbReference type="NCBI Taxonomy" id="4686"/>
    <lineage>
        <taxon>Eukaryota</taxon>
        <taxon>Viridiplantae</taxon>
        <taxon>Streptophyta</taxon>
        <taxon>Embryophyta</taxon>
        <taxon>Tracheophyta</taxon>
        <taxon>Spermatophyta</taxon>
        <taxon>Magnoliopsida</taxon>
        <taxon>Liliopsida</taxon>
        <taxon>Asparagales</taxon>
        <taxon>Asparagaceae</taxon>
        <taxon>Asparagoideae</taxon>
        <taxon>Asparagus</taxon>
    </lineage>
</organism>
<gene>
    <name evidence="6" type="ORF">A4U43_C03F9100</name>
</gene>
<sequence length="523" mass="58938">MKMACDLEVDVNGEETFFVDKEILSSFCGRLSELFSKPSVMETAKTLKVVLHELPGGAEAFELITRFCYGGGRVKLNPTNTCILHCAAHFMDMNKEGLIKETEKSLEGISYWMWTEVIHSLKQCQDFILIASSSGVLDKVLDSLVGRIATPVDASPTSSSPESSGFRFSFDTRSTFSGKIGHYRTWWFEDLTSLSLQMVEKVVELMIQRKFDHVSIGRFLLYYLKVSLANSTPEEKRKTTEAVVDLLYSLDRSSVPCKSLFGILRGSSSQNLSKLCRNRLESMIGMHIDQVTLDNLLVPAPTGTESLYDVNLVLRFLQFFLDNGGRKSVDRVKKVGSLTDLYLTEVAPDSGLKPLKFIALASILPDEARDCNDALYRAIDMYLEVHTRLSEEEKMKICCSINYEKLSSETCKHLAQNSKFPSRTAIQALVSQHSKLKNLLKDTNNLRLLGKGSDSDEQIILYAKKLDLSTENEKLRANLEGMQWKVMELEKVCRKMQVKMAKMAKAKLRSNRKSSRSLPKLCS</sequence>
<evidence type="ECO:0000259" key="4">
    <source>
        <dbReference type="PROSITE" id="PS50097"/>
    </source>
</evidence>
<comment type="similarity">
    <text evidence="3">Belongs to the NPH3 family.</text>
</comment>
<dbReference type="SUPFAM" id="SSF54695">
    <property type="entry name" value="POZ domain"/>
    <property type="match status" value="1"/>
</dbReference>
<dbReference type="GO" id="GO:0016567">
    <property type="term" value="P:protein ubiquitination"/>
    <property type="evidence" value="ECO:0007669"/>
    <property type="project" value="UniProtKB-UniPathway"/>
</dbReference>
<evidence type="ECO:0000256" key="2">
    <source>
        <dbReference type="ARBA" id="ARBA00022786"/>
    </source>
</evidence>
<dbReference type="UniPathway" id="UPA00143"/>
<evidence type="ECO:0000259" key="5">
    <source>
        <dbReference type="PROSITE" id="PS51649"/>
    </source>
</evidence>
<dbReference type="Gene3D" id="3.30.710.10">
    <property type="entry name" value="Potassium Channel Kv1.1, Chain A"/>
    <property type="match status" value="1"/>
</dbReference>
<keyword evidence="2" id="KW-0833">Ubl conjugation pathway</keyword>
<feature type="domain" description="NPH3" evidence="5">
    <location>
        <begin position="185"/>
        <end position="435"/>
    </location>
</feature>